<sequence length="58" mass="6588">MVKLKAAYAVVIIESFKPPLLKVGVRRSFPAYPHAPWCEARHSNSNNKTPFYSLKVKT</sequence>
<protein>
    <submittedName>
        <fullName evidence="1">Uncharacterized protein</fullName>
    </submittedName>
</protein>
<evidence type="ECO:0000313" key="2">
    <source>
        <dbReference type="Proteomes" id="UP000237319"/>
    </source>
</evidence>
<comment type="caution">
    <text evidence="1">The sequence shown here is derived from an EMBL/GenBank/DDBJ whole genome shotgun (WGS) entry which is preliminary data.</text>
</comment>
<accession>A0A2S5D5H6</accession>
<gene>
    <name evidence="1" type="ORF">LYSIN_03103</name>
</gene>
<evidence type="ECO:0000313" key="1">
    <source>
        <dbReference type="EMBL" id="POZ58319.1"/>
    </source>
</evidence>
<dbReference type="AlphaFoldDB" id="A0A2S5D5H6"/>
<reference evidence="1 2" key="1">
    <citation type="submission" date="2017-11" db="EMBL/GenBank/DDBJ databases">
        <title>Genome sequence of Lysinibacillus sphaericus, a lignin-degrading bacteria isolated from municipal solid waste soil.</title>
        <authorList>
            <person name="Persinoti G.F."/>
            <person name="Paixao D.A."/>
            <person name="Bugg T.D."/>
            <person name="Squina F.M."/>
        </authorList>
    </citation>
    <scope>NUCLEOTIDE SEQUENCE [LARGE SCALE GENOMIC DNA]</scope>
    <source>
        <strain evidence="1 2">A1</strain>
    </source>
</reference>
<organism evidence="1 2">
    <name type="scientific">Lysinibacillus sphaericus</name>
    <name type="common">Bacillus sphaericus</name>
    <dbReference type="NCBI Taxonomy" id="1421"/>
    <lineage>
        <taxon>Bacteria</taxon>
        <taxon>Bacillati</taxon>
        <taxon>Bacillota</taxon>
        <taxon>Bacilli</taxon>
        <taxon>Bacillales</taxon>
        <taxon>Bacillaceae</taxon>
        <taxon>Lysinibacillus</taxon>
    </lineage>
</organism>
<keyword evidence="2" id="KW-1185">Reference proteome</keyword>
<dbReference type="EMBL" id="PGLV01000001">
    <property type="protein sequence ID" value="POZ58319.1"/>
    <property type="molecule type" value="Genomic_DNA"/>
</dbReference>
<dbReference type="Proteomes" id="UP000237319">
    <property type="component" value="Unassembled WGS sequence"/>
</dbReference>
<proteinExistence type="predicted"/>
<name>A0A2S5D5H6_LYSSH</name>